<name>A0AAD3H624_9STRA</name>
<protein>
    <submittedName>
        <fullName evidence="2">Uncharacterized protein</fullName>
    </submittedName>
</protein>
<proteinExistence type="predicted"/>
<dbReference type="GO" id="GO:0000492">
    <property type="term" value="P:box C/D snoRNP assembly"/>
    <property type="evidence" value="ECO:0007669"/>
    <property type="project" value="InterPro"/>
</dbReference>
<comment type="caution">
    <text evidence="2">The sequence shown here is derived from an EMBL/GenBank/DDBJ whole genome shotgun (WGS) entry which is preliminary data.</text>
</comment>
<evidence type="ECO:0000313" key="2">
    <source>
        <dbReference type="EMBL" id="GFH51348.1"/>
    </source>
</evidence>
<feature type="compositionally biased region" description="Acidic residues" evidence="1">
    <location>
        <begin position="60"/>
        <end position="73"/>
    </location>
</feature>
<dbReference type="AlphaFoldDB" id="A0AAD3H624"/>
<accession>A0AAD3H624</accession>
<dbReference type="Pfam" id="PF15370">
    <property type="entry name" value="NOPCHAP1"/>
    <property type="match status" value="1"/>
</dbReference>
<feature type="region of interest" description="Disordered" evidence="1">
    <location>
        <begin position="53"/>
        <end position="76"/>
    </location>
</feature>
<dbReference type="EMBL" id="BLLK01000045">
    <property type="protein sequence ID" value="GFH51348.1"/>
    <property type="molecule type" value="Genomic_DNA"/>
</dbReference>
<evidence type="ECO:0000256" key="1">
    <source>
        <dbReference type="SAM" id="MobiDB-lite"/>
    </source>
</evidence>
<reference evidence="2 3" key="1">
    <citation type="journal article" date="2021" name="Sci. Rep.">
        <title>The genome of the diatom Chaetoceros tenuissimus carries an ancient integrated fragment of an extant virus.</title>
        <authorList>
            <person name="Hongo Y."/>
            <person name="Kimura K."/>
            <person name="Takaki Y."/>
            <person name="Yoshida Y."/>
            <person name="Baba S."/>
            <person name="Kobayashi G."/>
            <person name="Nagasaki K."/>
            <person name="Hano T."/>
            <person name="Tomaru Y."/>
        </authorList>
    </citation>
    <scope>NUCLEOTIDE SEQUENCE [LARGE SCALE GENOMIC DNA]</scope>
    <source>
        <strain evidence="2 3">NIES-3715</strain>
    </source>
</reference>
<organism evidence="2 3">
    <name type="scientific">Chaetoceros tenuissimus</name>
    <dbReference type="NCBI Taxonomy" id="426638"/>
    <lineage>
        <taxon>Eukaryota</taxon>
        <taxon>Sar</taxon>
        <taxon>Stramenopiles</taxon>
        <taxon>Ochrophyta</taxon>
        <taxon>Bacillariophyta</taxon>
        <taxon>Coscinodiscophyceae</taxon>
        <taxon>Chaetocerotophycidae</taxon>
        <taxon>Chaetocerotales</taxon>
        <taxon>Chaetocerotaceae</taxon>
        <taxon>Chaetoceros</taxon>
    </lineage>
</organism>
<sequence length="173" mass="19126">MSKIPQNEFAFLKSGNSDLLNRLSNFLPEIAAANEKLGDGTDDSNKECVQIDTTLQKDGEDSDIDDDVANTDEGDTKQTIQMTVALGELKDNPIMSLLANDDDNEEGSDDEDSQDSSSDKDELTYEDGKIKDREGLVLSMLGNGCKSGVELKKKEEPLFTVRSTRRRNENKEI</sequence>
<feature type="region of interest" description="Disordered" evidence="1">
    <location>
        <begin position="91"/>
        <end position="133"/>
    </location>
</feature>
<feature type="region of interest" description="Disordered" evidence="1">
    <location>
        <begin position="152"/>
        <end position="173"/>
    </location>
</feature>
<dbReference type="Proteomes" id="UP001054902">
    <property type="component" value="Unassembled WGS sequence"/>
</dbReference>
<dbReference type="InterPro" id="IPR027921">
    <property type="entry name" value="NOPCHAP1"/>
</dbReference>
<evidence type="ECO:0000313" key="3">
    <source>
        <dbReference type="Proteomes" id="UP001054902"/>
    </source>
</evidence>
<feature type="compositionally biased region" description="Basic and acidic residues" evidence="1">
    <location>
        <begin position="117"/>
        <end position="133"/>
    </location>
</feature>
<gene>
    <name evidence="2" type="ORF">CTEN210_07824</name>
</gene>
<feature type="compositionally biased region" description="Acidic residues" evidence="1">
    <location>
        <begin position="100"/>
        <end position="114"/>
    </location>
</feature>
<keyword evidence="3" id="KW-1185">Reference proteome</keyword>